<dbReference type="AlphaFoldDB" id="A0A4Y2MQR4"/>
<gene>
    <name evidence="1" type="ORF">AVEN_209726_1</name>
</gene>
<comment type="caution">
    <text evidence="1">The sequence shown here is derived from an EMBL/GenBank/DDBJ whole genome shotgun (WGS) entry which is preliminary data.</text>
</comment>
<name>A0A4Y2MQR4_ARAVE</name>
<reference evidence="1 2" key="1">
    <citation type="journal article" date="2019" name="Sci. Rep.">
        <title>Orb-weaving spider Araneus ventricosus genome elucidates the spidroin gene catalogue.</title>
        <authorList>
            <person name="Kono N."/>
            <person name="Nakamura H."/>
            <person name="Ohtoshi R."/>
            <person name="Moran D.A.P."/>
            <person name="Shinohara A."/>
            <person name="Yoshida Y."/>
            <person name="Fujiwara M."/>
            <person name="Mori M."/>
            <person name="Tomita M."/>
            <person name="Arakawa K."/>
        </authorList>
    </citation>
    <scope>NUCLEOTIDE SEQUENCE [LARGE SCALE GENOMIC DNA]</scope>
</reference>
<keyword evidence="2" id="KW-1185">Reference proteome</keyword>
<proteinExistence type="predicted"/>
<dbReference type="EMBL" id="BGPR01124067">
    <property type="protein sequence ID" value="GBN28654.1"/>
    <property type="molecule type" value="Genomic_DNA"/>
</dbReference>
<protein>
    <submittedName>
        <fullName evidence="1">Uncharacterized protein</fullName>
    </submittedName>
</protein>
<dbReference type="Proteomes" id="UP000499080">
    <property type="component" value="Unassembled WGS sequence"/>
</dbReference>
<evidence type="ECO:0000313" key="2">
    <source>
        <dbReference type="Proteomes" id="UP000499080"/>
    </source>
</evidence>
<accession>A0A4Y2MQR4</accession>
<evidence type="ECO:0000313" key="1">
    <source>
        <dbReference type="EMBL" id="GBN28654.1"/>
    </source>
</evidence>
<sequence length="102" mass="11088">MAVFSTSISISLNLALISKSVPLKSGRIDGSFLFVPQVNINRASFNSIDNQFITGHGPFVTYLHRFGLCSHDRCVCGAKGDSNHYATIFPVTKPFHSTKPSA</sequence>
<dbReference type="OrthoDB" id="6437659at2759"/>
<organism evidence="1 2">
    <name type="scientific">Araneus ventricosus</name>
    <name type="common">Orbweaver spider</name>
    <name type="synonym">Epeira ventricosa</name>
    <dbReference type="NCBI Taxonomy" id="182803"/>
    <lineage>
        <taxon>Eukaryota</taxon>
        <taxon>Metazoa</taxon>
        <taxon>Ecdysozoa</taxon>
        <taxon>Arthropoda</taxon>
        <taxon>Chelicerata</taxon>
        <taxon>Arachnida</taxon>
        <taxon>Araneae</taxon>
        <taxon>Araneomorphae</taxon>
        <taxon>Entelegynae</taxon>
        <taxon>Araneoidea</taxon>
        <taxon>Araneidae</taxon>
        <taxon>Araneus</taxon>
    </lineage>
</organism>